<proteinExistence type="predicted"/>
<name>A0ABR8VAA3_9BACT</name>
<accession>A0ABR8VAA3</accession>
<comment type="caution">
    <text evidence="1">The sequence shown here is derived from an EMBL/GenBank/DDBJ whole genome shotgun (WGS) entry which is preliminary data.</text>
</comment>
<keyword evidence="2" id="KW-1185">Reference proteome</keyword>
<dbReference type="EMBL" id="JACSPQ010000002">
    <property type="protein sequence ID" value="MBD8001709.1"/>
    <property type="molecule type" value="Genomic_DNA"/>
</dbReference>
<evidence type="ECO:0000313" key="1">
    <source>
        <dbReference type="EMBL" id="MBD8001709.1"/>
    </source>
</evidence>
<dbReference type="Proteomes" id="UP000616346">
    <property type="component" value="Unassembled WGS sequence"/>
</dbReference>
<dbReference type="RefSeq" id="WP_191709877.1">
    <property type="nucleotide sequence ID" value="NZ_JACSPQ010000002.1"/>
</dbReference>
<gene>
    <name evidence="1" type="ORF">H9626_05680</name>
</gene>
<reference evidence="1 2" key="1">
    <citation type="submission" date="2020-08" db="EMBL/GenBank/DDBJ databases">
        <title>A Genomic Blueprint of the Chicken Gut Microbiome.</title>
        <authorList>
            <person name="Gilroy R."/>
            <person name="Ravi A."/>
            <person name="Getino M."/>
            <person name="Pursley I."/>
            <person name="Horton D.L."/>
            <person name="Alikhan N.-F."/>
            <person name="Baker D."/>
            <person name="Gharbi K."/>
            <person name="Hall N."/>
            <person name="Watson M."/>
            <person name="Adriaenssens E.M."/>
            <person name="Foster-Nyarko E."/>
            <person name="Jarju S."/>
            <person name="Secka A."/>
            <person name="Antonio M."/>
            <person name="Oren A."/>
            <person name="Chaudhuri R."/>
            <person name="La Ragione R.M."/>
            <person name="Hildebrand F."/>
            <person name="Pallen M.J."/>
        </authorList>
    </citation>
    <scope>NUCLEOTIDE SEQUENCE [LARGE SCALE GENOMIC DNA]</scope>
    <source>
        <strain evidence="1 2">Sa1YUN3</strain>
    </source>
</reference>
<organism evidence="1 2">
    <name type="scientific">Phocaeicola faecium</name>
    <dbReference type="NCBI Taxonomy" id="2762213"/>
    <lineage>
        <taxon>Bacteria</taxon>
        <taxon>Pseudomonadati</taxon>
        <taxon>Bacteroidota</taxon>
        <taxon>Bacteroidia</taxon>
        <taxon>Bacteroidales</taxon>
        <taxon>Bacteroidaceae</taxon>
        <taxon>Phocaeicola</taxon>
    </lineage>
</organism>
<evidence type="ECO:0000313" key="2">
    <source>
        <dbReference type="Proteomes" id="UP000616346"/>
    </source>
</evidence>
<protein>
    <submittedName>
        <fullName evidence="1">Uncharacterized protein</fullName>
    </submittedName>
</protein>
<sequence length="146" mass="15845">MKTKWITPRTEIETFVPDEYIAVCWGVACSVDAANSYEKSHGPSRWETWYALGCTHDGAHCGNSSNQVVQDSNNDGIAEGMTEIGTDGLGTLECTVYTDATYSTIKSISEVGAGSYIYWTTSAADGRVWHHQGRVIGTDVTRPNAS</sequence>